<dbReference type="PANTHER" id="PTHR41771:SF1">
    <property type="entry name" value="MEMBRANE PROTEIN"/>
    <property type="match status" value="1"/>
</dbReference>
<evidence type="ECO:0000256" key="1">
    <source>
        <dbReference type="SAM" id="Phobius"/>
    </source>
</evidence>
<feature type="transmembrane region" description="Helical" evidence="1">
    <location>
        <begin position="175"/>
        <end position="202"/>
    </location>
</feature>
<dbReference type="Proteomes" id="UP000187404">
    <property type="component" value="Unassembled WGS sequence"/>
</dbReference>
<feature type="transmembrane region" description="Helical" evidence="1">
    <location>
        <begin position="131"/>
        <end position="154"/>
    </location>
</feature>
<feature type="transmembrane region" description="Helical" evidence="1">
    <location>
        <begin position="222"/>
        <end position="246"/>
    </location>
</feature>
<gene>
    <name evidence="2" type="ORF">BHK98_04305</name>
</gene>
<feature type="transmembrane region" description="Helical" evidence="1">
    <location>
        <begin position="79"/>
        <end position="97"/>
    </location>
</feature>
<keyword evidence="1" id="KW-0812">Transmembrane</keyword>
<evidence type="ECO:0000313" key="3">
    <source>
        <dbReference type="Proteomes" id="UP000187404"/>
    </source>
</evidence>
<dbReference type="InterPro" id="IPR012507">
    <property type="entry name" value="YibE_F"/>
</dbReference>
<evidence type="ECO:0008006" key="4">
    <source>
        <dbReference type="Google" id="ProtNLM"/>
    </source>
</evidence>
<dbReference type="Pfam" id="PF07907">
    <property type="entry name" value="YibE_F"/>
    <property type="match status" value="1"/>
</dbReference>
<keyword evidence="1" id="KW-1133">Transmembrane helix</keyword>
<keyword evidence="3" id="KW-1185">Reference proteome</keyword>
<reference evidence="2 3" key="1">
    <citation type="journal article" date="2016" name="Appl. Environ. Microbiol.">
        <title>Function and Phylogeny of Bacterial Butyryl Coenzyme A:Acetate Transferases and Their Diversity in the Proximal Colon of Swine.</title>
        <authorList>
            <person name="Trachsel J."/>
            <person name="Bayles D.O."/>
            <person name="Looft T."/>
            <person name="Levine U.Y."/>
            <person name="Allen H.K."/>
        </authorList>
    </citation>
    <scope>NUCLEOTIDE SEQUENCE [LARGE SCALE GENOMIC DNA]</scope>
    <source>
        <strain evidence="2 3">68-3-10</strain>
    </source>
</reference>
<protein>
    <recommendedName>
        <fullName evidence="4">YibE/F-like protein</fullName>
    </recommendedName>
</protein>
<sequence>MILGILTAILIVLILLISGDKGSRSIVTTVLNAGLLLAAVFLIDRGVSPVPVTIGCCVLITGITLYYQNEGGVKSRASFLSVLAVILIMIPLVYWFALHANASGIPEEQYEITDSNGYTRNIGISMLSLQISIMFIALIGTVIDTAVAITAAIYEIRANNKDLPLRALIESSFTVSKAVLSTSIHTIFYIYIAEYMTLFIQYLTDYSFTTVLNSLSLSRELITISISGIGCCLAVPVATVLGAVMITREHCGDSAEA</sequence>
<dbReference type="PIRSF" id="PIRSF031503">
    <property type="entry name" value="UCP031503_mp"/>
    <property type="match status" value="1"/>
</dbReference>
<keyword evidence="1" id="KW-0472">Membrane</keyword>
<name>A0A1Q9JGN1_9FIRM</name>
<feature type="transmembrane region" description="Helical" evidence="1">
    <location>
        <begin position="49"/>
        <end position="67"/>
    </location>
</feature>
<dbReference type="RefSeq" id="WP_075712350.1">
    <property type="nucleotide sequence ID" value="NZ_MJIE01000001.1"/>
</dbReference>
<dbReference type="STRING" id="1261640.BHK98_04305"/>
<evidence type="ECO:0000313" key="2">
    <source>
        <dbReference type="EMBL" id="OLR55355.1"/>
    </source>
</evidence>
<proteinExistence type="predicted"/>
<dbReference type="AlphaFoldDB" id="A0A1Q9JGN1"/>
<organism evidence="2 3">
    <name type="scientific">Hornefia porci</name>
    <dbReference type="NCBI Taxonomy" id="2652292"/>
    <lineage>
        <taxon>Bacteria</taxon>
        <taxon>Bacillati</taxon>
        <taxon>Bacillota</taxon>
        <taxon>Clostridia</taxon>
        <taxon>Peptostreptococcales</taxon>
        <taxon>Anaerovoracaceae</taxon>
        <taxon>Hornefia</taxon>
    </lineage>
</organism>
<dbReference type="Gene3D" id="1.20.1640.10">
    <property type="entry name" value="Multidrug efflux transporter AcrB transmembrane domain"/>
    <property type="match status" value="1"/>
</dbReference>
<dbReference type="OrthoDB" id="5753718at2"/>
<dbReference type="InterPro" id="IPR014564">
    <property type="entry name" value="UCP031503_TM"/>
</dbReference>
<comment type="caution">
    <text evidence="2">The sequence shown here is derived from an EMBL/GenBank/DDBJ whole genome shotgun (WGS) entry which is preliminary data.</text>
</comment>
<accession>A0A1Q9JGN1</accession>
<dbReference type="PANTHER" id="PTHR41771">
    <property type="entry name" value="MEMBRANE PROTEIN-RELATED"/>
    <property type="match status" value="1"/>
</dbReference>
<dbReference type="EMBL" id="MJIE01000001">
    <property type="protein sequence ID" value="OLR55355.1"/>
    <property type="molecule type" value="Genomic_DNA"/>
</dbReference>